<comment type="pathway">
    <text evidence="3 17">Protein modification; protein ubiquitination.</text>
</comment>
<dbReference type="OrthoDB" id="9049620at2759"/>
<evidence type="ECO:0000313" key="25">
    <source>
        <dbReference type="Proteomes" id="UP000271337"/>
    </source>
</evidence>
<evidence type="ECO:0000256" key="8">
    <source>
        <dbReference type="ARBA" id="ARBA00022723"/>
    </source>
</evidence>
<evidence type="ECO:0000256" key="6">
    <source>
        <dbReference type="ARBA" id="ARBA00015551"/>
    </source>
</evidence>
<keyword evidence="10 16" id="KW-0863">Zinc-finger</keyword>
<evidence type="ECO:0000256" key="5">
    <source>
        <dbReference type="ARBA" id="ARBA00012483"/>
    </source>
</evidence>
<dbReference type="InterPro" id="IPR004580">
    <property type="entry name" value="Rad18_fungi"/>
</dbReference>
<keyword evidence="14 17" id="KW-0234">DNA repair</keyword>
<evidence type="ECO:0000256" key="3">
    <source>
        <dbReference type="ARBA" id="ARBA00004906"/>
    </source>
</evidence>
<evidence type="ECO:0000259" key="20">
    <source>
        <dbReference type="PROSITE" id="PS50800"/>
    </source>
</evidence>
<comment type="subcellular location">
    <subcellularLocation>
        <location evidence="2 17">Nucleus</location>
    </subcellularLocation>
</comment>
<dbReference type="Pfam" id="PF13923">
    <property type="entry name" value="zf-C3HC4_2"/>
    <property type="match status" value="1"/>
</dbReference>
<evidence type="ECO:0000313" key="28">
    <source>
        <dbReference type="Proteomes" id="UP000282582"/>
    </source>
</evidence>
<keyword evidence="9 17" id="KW-0227">DNA damage</keyword>
<evidence type="ECO:0000313" key="23">
    <source>
        <dbReference type="EMBL" id="RMY01632.1"/>
    </source>
</evidence>
<dbReference type="GO" id="GO:0006301">
    <property type="term" value="P:DNA damage tolerance"/>
    <property type="evidence" value="ECO:0007669"/>
    <property type="project" value="InterPro"/>
</dbReference>
<dbReference type="PROSITE" id="PS00518">
    <property type="entry name" value="ZF_RING_1"/>
    <property type="match status" value="1"/>
</dbReference>
<proteinExistence type="inferred from homology"/>
<dbReference type="Proteomes" id="UP000282582">
    <property type="component" value="Unassembled WGS sequence"/>
</dbReference>
<dbReference type="InterPro" id="IPR003034">
    <property type="entry name" value="SAP_dom"/>
</dbReference>
<organism evidence="21 27">
    <name type="scientific">Hortaea werneckii</name>
    <name type="common">Black yeast</name>
    <name type="synonym">Cladosporium werneckii</name>
    <dbReference type="NCBI Taxonomy" id="91943"/>
    <lineage>
        <taxon>Eukaryota</taxon>
        <taxon>Fungi</taxon>
        <taxon>Dikarya</taxon>
        <taxon>Ascomycota</taxon>
        <taxon>Pezizomycotina</taxon>
        <taxon>Dothideomycetes</taxon>
        <taxon>Dothideomycetidae</taxon>
        <taxon>Mycosphaerellales</taxon>
        <taxon>Teratosphaeriaceae</taxon>
        <taxon>Hortaea</taxon>
    </lineage>
</organism>
<keyword evidence="12 17" id="KW-0862">Zinc</keyword>
<dbReference type="AlphaFoldDB" id="A0A3M6WKB9"/>
<feature type="region of interest" description="Disordered" evidence="18">
    <location>
        <begin position="294"/>
        <end position="322"/>
    </location>
</feature>
<evidence type="ECO:0000256" key="18">
    <source>
        <dbReference type="SAM" id="MobiDB-lite"/>
    </source>
</evidence>
<evidence type="ECO:0000256" key="11">
    <source>
        <dbReference type="ARBA" id="ARBA00022786"/>
    </source>
</evidence>
<comment type="function">
    <text evidence="17">E3 RING-finger protein, member of the UBC2/RAD6 epistasis group. Associates to the E2 ubiquitin conjugating enzyme UBC2/RAD6 to form the UBC2-RAD18 ubiquitin ligase complex involved in postreplicative repair (PRR) of damaged DNA.</text>
</comment>
<feature type="compositionally biased region" description="Basic and acidic residues" evidence="18">
    <location>
        <begin position="500"/>
        <end position="510"/>
    </location>
</feature>
<dbReference type="FunFam" id="3.30.40.10:FF:000172">
    <property type="entry name" value="E3 ubiquitin-protein ligase RAD18"/>
    <property type="match status" value="1"/>
</dbReference>
<keyword evidence="8 17" id="KW-0479">Metal-binding</keyword>
<dbReference type="VEuPathDB" id="FungiDB:BTJ68_02164"/>
<dbReference type="SMART" id="SM00513">
    <property type="entry name" value="SAP"/>
    <property type="match status" value="1"/>
</dbReference>
<evidence type="ECO:0000256" key="15">
    <source>
        <dbReference type="ARBA" id="ARBA00023242"/>
    </source>
</evidence>
<dbReference type="PROSITE" id="PS50800">
    <property type="entry name" value="SAP"/>
    <property type="match status" value="1"/>
</dbReference>
<reference evidence="25 26" key="1">
    <citation type="journal article" date="2018" name="BMC Genomics">
        <title>Genomic evidence for intraspecific hybridization in a clonal and extremely halotolerant yeast.</title>
        <authorList>
            <person name="Gostincar C."/>
            <person name="Stajich J.E."/>
            <person name="Zupancic J."/>
            <person name="Zalar P."/>
            <person name="Gunde-Cimerman N."/>
        </authorList>
    </citation>
    <scope>NUCLEOTIDE SEQUENCE [LARGE SCALE GENOMIC DNA]</scope>
    <source>
        <strain evidence="24 26">EXF-6651</strain>
        <strain evidence="23 28">EXF-6654</strain>
        <strain evidence="21 27">EXF-6656</strain>
        <strain evidence="22 25">EXF-6669</strain>
    </source>
</reference>
<evidence type="ECO:0000259" key="19">
    <source>
        <dbReference type="PROSITE" id="PS50089"/>
    </source>
</evidence>
<evidence type="ECO:0000256" key="2">
    <source>
        <dbReference type="ARBA" id="ARBA00004123"/>
    </source>
</evidence>
<dbReference type="GO" id="GO:0003697">
    <property type="term" value="F:single-stranded DNA binding"/>
    <property type="evidence" value="ECO:0007669"/>
    <property type="project" value="UniProtKB-UniRule"/>
</dbReference>
<dbReference type="SMART" id="SM00184">
    <property type="entry name" value="RING"/>
    <property type="match status" value="1"/>
</dbReference>
<evidence type="ECO:0000256" key="7">
    <source>
        <dbReference type="ARBA" id="ARBA00022679"/>
    </source>
</evidence>
<evidence type="ECO:0000256" key="17">
    <source>
        <dbReference type="RuleBase" id="RU368093"/>
    </source>
</evidence>
<name>A0A3M6WKB9_HORWE</name>
<dbReference type="PANTHER" id="PTHR14134:SF2">
    <property type="entry name" value="E3 UBIQUITIN-PROTEIN LIGASE RAD18"/>
    <property type="match status" value="1"/>
</dbReference>
<dbReference type="GO" id="GO:0097505">
    <property type="term" value="C:Rad6-Rad18 complex"/>
    <property type="evidence" value="ECO:0007669"/>
    <property type="project" value="TreeGrafter"/>
</dbReference>
<evidence type="ECO:0000256" key="9">
    <source>
        <dbReference type="ARBA" id="ARBA00022763"/>
    </source>
</evidence>
<feature type="region of interest" description="Disordered" evidence="18">
    <location>
        <begin position="188"/>
        <end position="260"/>
    </location>
</feature>
<keyword evidence="15 17" id="KW-0539">Nucleus</keyword>
<evidence type="ECO:0000313" key="22">
    <source>
        <dbReference type="EMBL" id="RMX91451.1"/>
    </source>
</evidence>
<protein>
    <recommendedName>
        <fullName evidence="6 17">Postreplication repair E3 ubiquitin-protein ligase RAD18</fullName>
        <ecNumber evidence="5 17">2.3.2.27</ecNumber>
    </recommendedName>
    <alternativeName>
        <fullName evidence="17">RING-type E3 ubiquitin transferase RAD18</fullName>
    </alternativeName>
</protein>
<evidence type="ECO:0000256" key="10">
    <source>
        <dbReference type="ARBA" id="ARBA00022771"/>
    </source>
</evidence>
<dbReference type="EMBL" id="QWIK01000744">
    <property type="protein sequence ID" value="RMY01632.1"/>
    <property type="molecule type" value="Genomic_DNA"/>
</dbReference>
<dbReference type="GO" id="GO:0005634">
    <property type="term" value="C:nucleus"/>
    <property type="evidence" value="ECO:0007669"/>
    <property type="project" value="UniProtKB-SubCell"/>
</dbReference>
<dbReference type="GO" id="GO:0061630">
    <property type="term" value="F:ubiquitin protein ligase activity"/>
    <property type="evidence" value="ECO:0007669"/>
    <property type="project" value="UniProtKB-UniRule"/>
</dbReference>
<dbReference type="UniPathway" id="UPA00143"/>
<dbReference type="GO" id="GO:0006281">
    <property type="term" value="P:DNA repair"/>
    <property type="evidence" value="ECO:0007669"/>
    <property type="project" value="UniProtKB-KW"/>
</dbReference>
<dbReference type="EMBL" id="QWIM01002899">
    <property type="protein sequence ID" value="RMY06633.1"/>
    <property type="molecule type" value="Genomic_DNA"/>
</dbReference>
<dbReference type="Proteomes" id="UP000276864">
    <property type="component" value="Unassembled WGS sequence"/>
</dbReference>
<keyword evidence="7 17" id="KW-0808">Transferase</keyword>
<feature type="compositionally biased region" description="Acidic residues" evidence="18">
    <location>
        <begin position="247"/>
        <end position="260"/>
    </location>
</feature>
<evidence type="ECO:0000313" key="21">
    <source>
        <dbReference type="EMBL" id="RMX78997.1"/>
    </source>
</evidence>
<feature type="compositionally biased region" description="Gly residues" evidence="18">
    <location>
        <begin position="632"/>
        <end position="649"/>
    </location>
</feature>
<keyword evidence="13 17" id="KW-0238">DNA-binding</keyword>
<feature type="domain" description="SAP" evidence="20">
    <location>
        <begin position="330"/>
        <end position="364"/>
    </location>
</feature>
<evidence type="ECO:0000256" key="12">
    <source>
        <dbReference type="ARBA" id="ARBA00022833"/>
    </source>
</evidence>
<evidence type="ECO:0000313" key="24">
    <source>
        <dbReference type="EMBL" id="RMY06633.1"/>
    </source>
</evidence>
<comment type="similarity">
    <text evidence="4 17">Belongs to the RAD18 family.</text>
</comment>
<dbReference type="GO" id="GO:0008270">
    <property type="term" value="F:zinc ion binding"/>
    <property type="evidence" value="ECO:0007669"/>
    <property type="project" value="UniProtKB-KW"/>
</dbReference>
<comment type="catalytic activity">
    <reaction evidence="1 17">
        <text>S-ubiquitinyl-[E2 ubiquitin-conjugating enzyme]-L-cysteine + [acceptor protein]-L-lysine = [E2 ubiquitin-conjugating enzyme]-L-cysteine + N(6)-ubiquitinyl-[acceptor protein]-L-lysine.</text>
        <dbReference type="EC" id="2.3.2.27"/>
    </reaction>
</comment>
<evidence type="ECO:0000313" key="27">
    <source>
        <dbReference type="Proteomes" id="UP000281245"/>
    </source>
</evidence>
<accession>A0A3M6WKB9</accession>
<dbReference type="InterPro" id="IPR039577">
    <property type="entry name" value="Rad18"/>
</dbReference>
<evidence type="ECO:0000256" key="4">
    <source>
        <dbReference type="ARBA" id="ARBA00009506"/>
    </source>
</evidence>
<dbReference type="PANTHER" id="PTHR14134">
    <property type="entry name" value="E3 UBIQUITIN-PROTEIN LIGASE RAD18"/>
    <property type="match status" value="1"/>
</dbReference>
<comment type="caution">
    <text evidence="21">The sequence shown here is derived from an EMBL/GenBank/DDBJ whole genome shotgun (WGS) entry which is preliminary data.</text>
</comment>
<feature type="region of interest" description="Disordered" evidence="18">
    <location>
        <begin position="435"/>
        <end position="649"/>
    </location>
</feature>
<evidence type="ECO:0000313" key="26">
    <source>
        <dbReference type="Proteomes" id="UP000276864"/>
    </source>
</evidence>
<dbReference type="EMBL" id="QWIL01002982">
    <property type="protein sequence ID" value="RMX91451.1"/>
    <property type="molecule type" value="Genomic_DNA"/>
</dbReference>
<evidence type="ECO:0000256" key="16">
    <source>
        <dbReference type="PROSITE-ProRule" id="PRU00175"/>
    </source>
</evidence>
<feature type="compositionally biased region" description="Pro residues" evidence="18">
    <location>
        <begin position="529"/>
        <end position="561"/>
    </location>
</feature>
<dbReference type="EMBL" id="QWIJ01000758">
    <property type="protein sequence ID" value="RMX78997.1"/>
    <property type="molecule type" value="Genomic_DNA"/>
</dbReference>
<keyword evidence="11 17" id="KW-0833">Ubl conjugation pathway</keyword>
<dbReference type="PROSITE" id="PS50089">
    <property type="entry name" value="ZF_RING_2"/>
    <property type="match status" value="1"/>
</dbReference>
<dbReference type="InterPro" id="IPR013083">
    <property type="entry name" value="Znf_RING/FYVE/PHD"/>
</dbReference>
<dbReference type="Proteomes" id="UP000271337">
    <property type="component" value="Unassembled WGS sequence"/>
</dbReference>
<evidence type="ECO:0000256" key="1">
    <source>
        <dbReference type="ARBA" id="ARBA00000900"/>
    </source>
</evidence>
<dbReference type="InterPro" id="IPR001841">
    <property type="entry name" value="Znf_RING"/>
</dbReference>
<dbReference type="InterPro" id="IPR017907">
    <property type="entry name" value="Znf_RING_CS"/>
</dbReference>
<dbReference type="Proteomes" id="UP000281245">
    <property type="component" value="Unassembled WGS sequence"/>
</dbReference>
<dbReference type="SUPFAM" id="SSF57850">
    <property type="entry name" value="RING/U-box"/>
    <property type="match status" value="1"/>
</dbReference>
<evidence type="ECO:0000256" key="13">
    <source>
        <dbReference type="ARBA" id="ARBA00023125"/>
    </source>
</evidence>
<sequence length="649" mass="70721">MWEVNLPAPVSFTFTWASRNRLQLPHQDKPAGRRDQAPNVPTFTFPLPAPVSCRVSSRTRRVALHFALLLPPDYRSLCYHLLLKYLHLPMDPASHVPDSTDWLDTPLNDFADLENALHCQICKEFFDTPMITSCSHTFCSKCIRTSLSTDGKCPACRTADQASKLRNNWALQEVVATFQTARPAAIEVAKQEQDARQNRNSRTKRKRTITDDEDGGSEHAGEGRQTRSKSRRVAASQPATLAPIEILDTDPEDDDFQAEPDDGLVECLLGCGKRMKPEQMDSHLDRCEDEKKAATTRAKSHTPVANPFGSRPSPRQRNARPEERLAELNYSLLKEIGMRKKLEELGIPAWGNKQLMVRRHVEWVNLWNANCDSRQPRTKRELLSELDTWERTQGGRAPGGQASFAANVMKKDFDGAGWASKNKDEFSRLIADAKRKKGAQATVNSPAKAEAGSGQDAEQPLSNGEKPDGPESSLRQNQALASAEGEGTTGGDTHIATHPGDSEDIRHRPENVPPDHPSGAETASSLDQPPLPPPSNPLPANPTPHAPPLPTDALPTPPEPPTATAAREEHDDPAAPSQPRKSSRDEHAANEHTGLPCNLPAHLNPQQASPAAAATKKVPMFDVPAQALADWDGGGGGGGGVGQRQDGSG</sequence>
<dbReference type="GO" id="GO:0006513">
    <property type="term" value="P:protein monoubiquitination"/>
    <property type="evidence" value="ECO:0007669"/>
    <property type="project" value="InterPro"/>
</dbReference>
<dbReference type="EC" id="2.3.2.27" evidence="5 17"/>
<comment type="subunit">
    <text evidence="17">Interacts with E2 UBC2, forming a complex with ubiquitin ligase activity.</text>
</comment>
<evidence type="ECO:0000256" key="14">
    <source>
        <dbReference type="ARBA" id="ARBA00023204"/>
    </source>
</evidence>
<dbReference type="Gene3D" id="3.30.40.10">
    <property type="entry name" value="Zinc/RING finger domain, C3HC4 (zinc finger)"/>
    <property type="match status" value="1"/>
</dbReference>
<feature type="domain" description="RING-type" evidence="19">
    <location>
        <begin position="119"/>
        <end position="157"/>
    </location>
</feature>
<gene>
    <name evidence="24" type="ORF">D0866_15028</name>
    <name evidence="22" type="ORF">D0867_14959</name>
    <name evidence="23" type="ORF">D0868_08386</name>
    <name evidence="21" type="ORF">D0869_08628</name>
</gene>
<dbReference type="NCBIfam" id="TIGR00599">
    <property type="entry name" value="rad18"/>
    <property type="match status" value="1"/>
</dbReference>
<feature type="compositionally biased region" description="Basic and acidic residues" evidence="18">
    <location>
        <begin position="216"/>
        <end position="225"/>
    </location>
</feature>